<evidence type="ECO:0000256" key="15">
    <source>
        <dbReference type="ARBA" id="ARBA00023136"/>
    </source>
</evidence>
<evidence type="ECO:0000256" key="12">
    <source>
        <dbReference type="ARBA" id="ARBA00022695"/>
    </source>
</evidence>
<evidence type="ECO:0000256" key="2">
    <source>
        <dbReference type="ARBA" id="ARBA00004651"/>
    </source>
</evidence>
<gene>
    <name evidence="20" type="primary">cdsA</name>
    <name evidence="20" type="ORF">KUI_0799</name>
</gene>
<feature type="transmembrane region" description="Helical" evidence="19">
    <location>
        <begin position="12"/>
        <end position="32"/>
    </location>
</feature>
<organism evidence="20 21">
    <name type="scientific">Taylorella equigenitalis ATCC 35865</name>
    <dbReference type="NCBI Taxonomy" id="743973"/>
    <lineage>
        <taxon>Bacteria</taxon>
        <taxon>Pseudomonadati</taxon>
        <taxon>Pseudomonadota</taxon>
        <taxon>Betaproteobacteria</taxon>
        <taxon>Burkholderiales</taxon>
        <taxon>Alcaligenaceae</taxon>
        <taxon>Taylorella</taxon>
    </lineage>
</organism>
<feature type="transmembrane region" description="Helical" evidence="19">
    <location>
        <begin position="239"/>
        <end position="256"/>
    </location>
</feature>
<name>A0ABN4AVE1_9BURK</name>
<evidence type="ECO:0000256" key="3">
    <source>
        <dbReference type="ARBA" id="ARBA00005119"/>
    </source>
</evidence>
<evidence type="ECO:0000256" key="9">
    <source>
        <dbReference type="ARBA" id="ARBA00022516"/>
    </source>
</evidence>
<keyword evidence="13 19" id="KW-1133">Transmembrane helix</keyword>
<evidence type="ECO:0000256" key="5">
    <source>
        <dbReference type="ARBA" id="ARBA00010185"/>
    </source>
</evidence>
<evidence type="ECO:0000256" key="7">
    <source>
        <dbReference type="ARBA" id="ARBA00019373"/>
    </source>
</evidence>
<evidence type="ECO:0000256" key="18">
    <source>
        <dbReference type="RuleBase" id="RU003938"/>
    </source>
</evidence>
<evidence type="ECO:0000256" key="6">
    <source>
        <dbReference type="ARBA" id="ARBA00012487"/>
    </source>
</evidence>
<evidence type="ECO:0000256" key="1">
    <source>
        <dbReference type="ARBA" id="ARBA00001698"/>
    </source>
</evidence>
<comment type="subcellular location">
    <subcellularLocation>
        <location evidence="2">Cell membrane</location>
        <topology evidence="2">Multi-pass membrane protein</topology>
    </subcellularLocation>
</comment>
<comment type="pathway">
    <text evidence="3 18">Phospholipid metabolism; CDP-diacylglycerol biosynthesis; CDP-diacylglycerol from sn-glycerol 3-phosphate: step 3/3.</text>
</comment>
<feature type="transmembrane region" description="Helical" evidence="19">
    <location>
        <begin position="155"/>
        <end position="175"/>
    </location>
</feature>
<evidence type="ECO:0000256" key="17">
    <source>
        <dbReference type="ARBA" id="ARBA00023264"/>
    </source>
</evidence>
<keyword evidence="12 18" id="KW-0548">Nucleotidyltransferase</keyword>
<dbReference type="EC" id="2.7.7.41" evidence="6 18"/>
<keyword evidence="17" id="KW-1208">Phospholipid metabolism</keyword>
<evidence type="ECO:0000256" key="11">
    <source>
        <dbReference type="ARBA" id="ARBA00022692"/>
    </source>
</evidence>
<feature type="transmembrane region" description="Helical" evidence="19">
    <location>
        <begin position="187"/>
        <end position="209"/>
    </location>
</feature>
<evidence type="ECO:0000256" key="8">
    <source>
        <dbReference type="ARBA" id="ARBA00022475"/>
    </source>
</evidence>
<evidence type="ECO:0000313" key="20">
    <source>
        <dbReference type="EMBL" id="AFN35873.1"/>
    </source>
</evidence>
<proteinExistence type="inferred from homology"/>
<comment type="pathway">
    <text evidence="4">Lipid metabolism.</text>
</comment>
<dbReference type="PANTHER" id="PTHR46382:SF1">
    <property type="entry name" value="PHOSPHATIDATE CYTIDYLYLTRANSFERASE"/>
    <property type="match status" value="1"/>
</dbReference>
<evidence type="ECO:0000313" key="21">
    <source>
        <dbReference type="Proteomes" id="UP000003121"/>
    </source>
</evidence>
<dbReference type="EMBL" id="CP003264">
    <property type="protein sequence ID" value="AFN35873.1"/>
    <property type="molecule type" value="Genomic_DNA"/>
</dbReference>
<sequence length="257" mass="28607">MLYYSKKRKTKALIITLITATVFALLYCLIFKDNQIISALSHPKIFNLYPWGTGIFALLMTMQFFISFTWLFLVPIHLYQPKLDISNNGLFHQIFAIVAVLGGWISALTIYEFKGAWYFLSILITVFCADVFAFFGGKLIGGRKLNATISPAKTLSGFICGLVASVIWLVASYFIKGTFSNSLSSELNILVIAFIGVLFATLSVIGDLYESLLKRRAQIKDSGSLLPGHGGLLDRLDSIFPVLSFSMTIVFIFHLVI</sequence>
<evidence type="ECO:0000256" key="16">
    <source>
        <dbReference type="ARBA" id="ARBA00023209"/>
    </source>
</evidence>
<keyword evidence="16" id="KW-0594">Phospholipid biosynthesis</keyword>
<dbReference type="Pfam" id="PF01148">
    <property type="entry name" value="CTP_transf_1"/>
    <property type="match status" value="1"/>
</dbReference>
<accession>A0ABN4AVE1</accession>
<evidence type="ECO:0000256" key="13">
    <source>
        <dbReference type="ARBA" id="ARBA00022989"/>
    </source>
</evidence>
<keyword evidence="21" id="KW-1185">Reference proteome</keyword>
<protein>
    <recommendedName>
        <fullName evidence="7 18">Phosphatidate cytidylyltransferase</fullName>
        <ecNumber evidence="6 18">2.7.7.41</ecNumber>
    </recommendedName>
</protein>
<keyword evidence="11 18" id="KW-0812">Transmembrane</keyword>
<reference evidence="20 21" key="1">
    <citation type="journal article" date="2012" name="Vet. Microbiol.">
        <title>Comparative genomic analyses of the Taylorellae.</title>
        <authorList>
            <person name="Hauser H."/>
            <person name="Richter D.C."/>
            <person name="van Tonder A."/>
            <person name="Clark L."/>
            <person name="Preston A."/>
        </authorList>
    </citation>
    <scope>NUCLEOTIDE SEQUENCE [LARGE SCALE GENOMIC DNA]</scope>
    <source>
        <strain evidence="20 21">ATCC 35865</strain>
    </source>
</reference>
<feature type="transmembrane region" description="Helical" evidence="19">
    <location>
        <begin position="52"/>
        <end position="78"/>
    </location>
</feature>
<keyword evidence="14" id="KW-0443">Lipid metabolism</keyword>
<comment type="similarity">
    <text evidence="5 18">Belongs to the CDS family.</text>
</comment>
<dbReference type="PROSITE" id="PS01315">
    <property type="entry name" value="CDS"/>
    <property type="match status" value="1"/>
</dbReference>
<keyword evidence="15 19" id="KW-0472">Membrane</keyword>
<feature type="transmembrane region" description="Helical" evidence="19">
    <location>
        <begin position="117"/>
        <end position="135"/>
    </location>
</feature>
<keyword evidence="10 18" id="KW-0808">Transferase</keyword>
<evidence type="ECO:0000256" key="10">
    <source>
        <dbReference type="ARBA" id="ARBA00022679"/>
    </source>
</evidence>
<evidence type="ECO:0000256" key="19">
    <source>
        <dbReference type="SAM" id="Phobius"/>
    </source>
</evidence>
<keyword evidence="9" id="KW-0444">Lipid biosynthesis</keyword>
<dbReference type="InterPro" id="IPR000374">
    <property type="entry name" value="PC_trans"/>
</dbReference>
<dbReference type="PANTHER" id="PTHR46382">
    <property type="entry name" value="PHOSPHATIDATE CYTIDYLYLTRANSFERASE"/>
    <property type="match status" value="1"/>
</dbReference>
<keyword evidence="8" id="KW-1003">Cell membrane</keyword>
<dbReference type="GO" id="GO:0004605">
    <property type="term" value="F:phosphatidate cytidylyltransferase activity"/>
    <property type="evidence" value="ECO:0007669"/>
    <property type="project" value="UniProtKB-EC"/>
</dbReference>
<feature type="transmembrane region" description="Helical" evidence="19">
    <location>
        <begin position="90"/>
        <end position="111"/>
    </location>
</feature>
<comment type="catalytic activity">
    <reaction evidence="1 18">
        <text>a 1,2-diacyl-sn-glycero-3-phosphate + CTP + H(+) = a CDP-1,2-diacyl-sn-glycerol + diphosphate</text>
        <dbReference type="Rhea" id="RHEA:16229"/>
        <dbReference type="ChEBI" id="CHEBI:15378"/>
        <dbReference type="ChEBI" id="CHEBI:33019"/>
        <dbReference type="ChEBI" id="CHEBI:37563"/>
        <dbReference type="ChEBI" id="CHEBI:58332"/>
        <dbReference type="ChEBI" id="CHEBI:58608"/>
        <dbReference type="EC" id="2.7.7.41"/>
    </reaction>
</comment>
<dbReference type="Proteomes" id="UP000003121">
    <property type="component" value="Chromosome"/>
</dbReference>
<evidence type="ECO:0000256" key="4">
    <source>
        <dbReference type="ARBA" id="ARBA00005189"/>
    </source>
</evidence>
<evidence type="ECO:0000256" key="14">
    <source>
        <dbReference type="ARBA" id="ARBA00023098"/>
    </source>
</evidence>